<dbReference type="Proteomes" id="UP001595530">
    <property type="component" value="Unassembled WGS sequence"/>
</dbReference>
<gene>
    <name evidence="1" type="ORF">ACFOFO_06885</name>
</gene>
<dbReference type="Gene3D" id="2.130.10.10">
    <property type="entry name" value="YVTN repeat-like/Quinoprotein amine dehydrogenase"/>
    <property type="match status" value="1"/>
</dbReference>
<dbReference type="EMBL" id="JBHRTP010000018">
    <property type="protein sequence ID" value="MFC3107685.1"/>
    <property type="molecule type" value="Genomic_DNA"/>
</dbReference>
<protein>
    <submittedName>
        <fullName evidence="1">WD40/YVTN/BNR-like repeat-containing protein</fullName>
    </submittedName>
</protein>
<evidence type="ECO:0000313" key="2">
    <source>
        <dbReference type="Proteomes" id="UP001595530"/>
    </source>
</evidence>
<keyword evidence="2" id="KW-1185">Reference proteome</keyword>
<proteinExistence type="predicted"/>
<dbReference type="InterPro" id="IPR052025">
    <property type="entry name" value="Xyloglucanase_GH74"/>
</dbReference>
<dbReference type="PANTHER" id="PTHR43739">
    <property type="entry name" value="XYLOGLUCANASE (EUROFUNG)"/>
    <property type="match status" value="1"/>
</dbReference>
<dbReference type="SUPFAM" id="SSF110296">
    <property type="entry name" value="Oligoxyloglucan reducing end-specific cellobiohydrolase"/>
    <property type="match status" value="1"/>
</dbReference>
<dbReference type="PANTHER" id="PTHR43739:SF5">
    <property type="entry name" value="EXO-ALPHA-SIALIDASE"/>
    <property type="match status" value="1"/>
</dbReference>
<dbReference type="InterPro" id="IPR015943">
    <property type="entry name" value="WD40/YVTN_repeat-like_dom_sf"/>
</dbReference>
<comment type="caution">
    <text evidence="1">The sequence shown here is derived from an EMBL/GenBank/DDBJ whole genome shotgun (WGS) entry which is preliminary data.</text>
</comment>
<reference evidence="2" key="1">
    <citation type="journal article" date="2019" name="Int. J. Syst. Evol. Microbiol.">
        <title>The Global Catalogue of Microorganisms (GCM) 10K type strain sequencing project: providing services to taxonomists for standard genome sequencing and annotation.</title>
        <authorList>
            <consortium name="The Broad Institute Genomics Platform"/>
            <consortium name="The Broad Institute Genome Sequencing Center for Infectious Disease"/>
            <person name="Wu L."/>
            <person name="Ma J."/>
        </authorList>
    </citation>
    <scope>NUCLEOTIDE SEQUENCE [LARGE SCALE GENOMIC DNA]</scope>
    <source>
        <strain evidence="2">KCTC 42986</strain>
    </source>
</reference>
<accession>A0ABV7F2C7</accession>
<organism evidence="1 2">
    <name type="scientific">Undibacterium arcticum</name>
    <dbReference type="NCBI Taxonomy" id="1762892"/>
    <lineage>
        <taxon>Bacteria</taxon>
        <taxon>Pseudomonadati</taxon>
        <taxon>Pseudomonadota</taxon>
        <taxon>Betaproteobacteria</taxon>
        <taxon>Burkholderiales</taxon>
        <taxon>Oxalobacteraceae</taxon>
        <taxon>Undibacterium</taxon>
    </lineage>
</organism>
<evidence type="ECO:0000313" key="1">
    <source>
        <dbReference type="EMBL" id="MFC3107685.1"/>
    </source>
</evidence>
<name>A0ABV7F2C7_9BURK</name>
<sequence length="373" mass="40362">MQDRALLGTRKGLFELQRCKGNTKGSGNHSWQIAASSFVGDPVTMMLSDPRDGSLYVALNLGHFGVKLHRRDAGASDWTEIAVPAYPPQPPGDPAKPDVAWKLSLIWALAAGGFDEAGVLWAGTLPGGLFRSNDRGDSWQLVEALWNVPGRSEWFGGGYDTPGIHSICVDPRDSRHVLVGISCGGAWVTRDGGASWAPSAAGMRASYMPPEREDDQNIQDPHRIVQCGVAPDVLWCQHHNGIWRSTDGGANWLRQGQNNTVSDFGFAVAVHPHDPECAWFVPAQADQKRIPIDAALSVSRTRDGGQSFESLRSGLPQTHCYDLIYRHGLAVDDDGQHLMMGSTSGGLWSSDDGGDSWHTVSTTLPPIYAVQFG</sequence>
<dbReference type="RefSeq" id="WP_390321552.1">
    <property type="nucleotide sequence ID" value="NZ_JBHRTP010000018.1"/>
</dbReference>